<dbReference type="Gene3D" id="3.10.20.730">
    <property type="entry name" value="RNAP, epsilon subunit-like"/>
    <property type="match status" value="1"/>
</dbReference>
<dbReference type="EMBL" id="CP045562">
    <property type="protein sequence ID" value="QFX92796.1"/>
    <property type="molecule type" value="Genomic_DNA"/>
</dbReference>
<dbReference type="GeneID" id="74913789"/>
<evidence type="ECO:0000313" key="9">
    <source>
        <dbReference type="Proteomes" id="UP000327194"/>
    </source>
</evidence>
<reference evidence="6 8" key="1">
    <citation type="submission" date="2014-06" db="EMBL/GenBank/DDBJ databases">
        <title>Functional and comparative genomic analyses of the Drosophila gut microbiota identify candidate symbiosis factors.</title>
        <authorList>
            <person name="Newell P.D."/>
            <person name="Chaston J.M."/>
            <person name="Douglas A.E."/>
        </authorList>
    </citation>
    <scope>NUCLEOTIDE SEQUENCE [LARGE SCALE GENOMIC DNA]</scope>
    <source>
        <strain evidence="6 8">DmCS_002</strain>
    </source>
</reference>
<dbReference type="GO" id="GO:0003899">
    <property type="term" value="F:DNA-directed RNA polymerase activity"/>
    <property type="evidence" value="ECO:0007669"/>
    <property type="project" value="UniProtKB-UniRule"/>
</dbReference>
<dbReference type="GO" id="GO:0000428">
    <property type="term" value="C:DNA-directed RNA polymerase complex"/>
    <property type="evidence" value="ECO:0007669"/>
    <property type="project" value="UniProtKB-KW"/>
</dbReference>
<keyword evidence="3 5" id="KW-0548">Nucleotidyltransferase</keyword>
<dbReference type="GO" id="GO:0003677">
    <property type="term" value="F:DNA binding"/>
    <property type="evidence" value="ECO:0007669"/>
    <property type="project" value="UniProtKB-UniRule"/>
</dbReference>
<keyword evidence="4 5" id="KW-0804">Transcription</keyword>
<proteinExistence type="inferred from homology"/>
<evidence type="ECO:0000313" key="8">
    <source>
        <dbReference type="Proteomes" id="UP000031397"/>
    </source>
</evidence>
<comment type="subunit">
    <text evidence="5">RNAP is composed of a core of 2 alpha, a beta and a beta' subunit. The core is associated with a delta subunit, and at least one of epsilon or omega. When a sigma factor is associated with the core the holoenzyme is formed, which can initiate transcription.</text>
</comment>
<evidence type="ECO:0000256" key="5">
    <source>
        <dbReference type="HAMAP-Rule" id="MF_01553"/>
    </source>
</evidence>
<dbReference type="EMBL" id="JOJZ01000021">
    <property type="protein sequence ID" value="KID41283.1"/>
    <property type="molecule type" value="Genomic_DNA"/>
</dbReference>
<dbReference type="Pfam" id="PF07288">
    <property type="entry name" value="RpoY"/>
    <property type="match status" value="1"/>
</dbReference>
<dbReference type="RefSeq" id="WP_010021232.1">
    <property type="nucleotide sequence ID" value="NZ_AZDS01000001.1"/>
</dbReference>
<dbReference type="NCBIfam" id="NF010188">
    <property type="entry name" value="PRK13667.1"/>
    <property type="match status" value="1"/>
</dbReference>
<evidence type="ECO:0000256" key="2">
    <source>
        <dbReference type="ARBA" id="ARBA00022679"/>
    </source>
</evidence>
<dbReference type="GO" id="GO:0006351">
    <property type="term" value="P:DNA-templated transcription"/>
    <property type="evidence" value="ECO:0007669"/>
    <property type="project" value="UniProtKB-UniRule"/>
</dbReference>
<protein>
    <recommendedName>
        <fullName evidence="5">DNA-directed RNA polymerase subunit epsilon</fullName>
        <shortName evidence="5">RNAP epsilon subunit</shortName>
        <ecNumber evidence="5">2.7.7.6</ecNumber>
    </recommendedName>
    <alternativeName>
        <fullName evidence="5">RNA polymerase epsilon subunit</fullName>
    </alternativeName>
    <alternativeName>
        <fullName evidence="5">Transcriptase subunit epsilon</fullName>
    </alternativeName>
</protein>
<dbReference type="EC" id="2.7.7.6" evidence="5"/>
<dbReference type="PATRIC" id="fig|1614.7.peg.1072"/>
<organism evidence="6 8">
    <name type="scientific">Fructilactobacillus fructivorans</name>
    <dbReference type="NCBI Taxonomy" id="1614"/>
    <lineage>
        <taxon>Bacteria</taxon>
        <taxon>Bacillati</taxon>
        <taxon>Bacillota</taxon>
        <taxon>Bacilli</taxon>
        <taxon>Lactobacillales</taxon>
        <taxon>Lactobacillaceae</taxon>
        <taxon>Fructilactobacillus</taxon>
    </lineage>
</organism>
<evidence type="ECO:0000313" key="7">
    <source>
        <dbReference type="EMBL" id="QFX92796.1"/>
    </source>
</evidence>
<dbReference type="OrthoDB" id="2147503at2"/>
<evidence type="ECO:0000313" key="6">
    <source>
        <dbReference type="EMBL" id="KID41283.1"/>
    </source>
</evidence>
<keyword evidence="2 5" id="KW-0808">Transferase</keyword>
<reference evidence="7 9" key="2">
    <citation type="submission" date="2019-10" db="EMBL/GenBank/DDBJ databases">
        <title>Genome sequencing of Lactobacillus fructivorans.</title>
        <authorList>
            <person name="Kim K."/>
        </authorList>
    </citation>
    <scope>NUCLEOTIDE SEQUENCE [LARGE SCALE GENOMIC DNA]</scope>
    <source>
        <strain evidence="7 9">LF543</strain>
    </source>
</reference>
<dbReference type="KEGG" id="lfv:LF543_04135"/>
<evidence type="ECO:0000256" key="1">
    <source>
        <dbReference type="ARBA" id="ARBA00022478"/>
    </source>
</evidence>
<evidence type="ECO:0000256" key="4">
    <source>
        <dbReference type="ARBA" id="ARBA00023163"/>
    </source>
</evidence>
<evidence type="ECO:0000256" key="3">
    <source>
        <dbReference type="ARBA" id="ARBA00022695"/>
    </source>
</evidence>
<name>A0A0C1Q073_9LACO</name>
<comment type="catalytic activity">
    <reaction evidence="5">
        <text>RNA(n) + a ribonucleoside 5'-triphosphate = RNA(n+1) + diphosphate</text>
        <dbReference type="Rhea" id="RHEA:21248"/>
        <dbReference type="Rhea" id="RHEA-COMP:14527"/>
        <dbReference type="Rhea" id="RHEA-COMP:17342"/>
        <dbReference type="ChEBI" id="CHEBI:33019"/>
        <dbReference type="ChEBI" id="CHEBI:61557"/>
        <dbReference type="ChEBI" id="CHEBI:140395"/>
        <dbReference type="EC" id="2.7.7.6"/>
    </reaction>
</comment>
<comment type="similarity">
    <text evidence="5">Belongs to the RNA polymerase subunit epsilon family.</text>
</comment>
<dbReference type="Proteomes" id="UP000327194">
    <property type="component" value="Chromosome"/>
</dbReference>
<dbReference type="AlphaFoldDB" id="A0A0C1Q073"/>
<dbReference type="HAMAP" id="MF_01553">
    <property type="entry name" value="RNApol_bact_RpoY"/>
    <property type="match status" value="1"/>
</dbReference>
<sequence length="71" mass="8442">MIYKVLYQDENNSNPKREATKTLYLEAKTVADVRTMLEKHTKHNIEFIEPLEGKHLEFEENDPGFKITEFK</sequence>
<comment type="function">
    <text evidence="5">A non-essential component of RNA polymerase (RNAP).</text>
</comment>
<keyword evidence="8" id="KW-1185">Reference proteome</keyword>
<accession>A0A0C1Q073</accession>
<dbReference type="InterPro" id="IPR009907">
    <property type="entry name" value="RpoY"/>
</dbReference>
<dbReference type="Proteomes" id="UP000031397">
    <property type="component" value="Unassembled WGS sequence"/>
</dbReference>
<gene>
    <name evidence="5" type="primary">rpoY</name>
    <name evidence="7" type="ORF">LF543_04135</name>
    <name evidence="6" type="ORF">LfDm3_1128</name>
</gene>
<keyword evidence="1 5" id="KW-0240">DNA-directed RNA polymerase</keyword>